<sequence length="165" mass="19007">MKEMKELFLDTQKNNNEQIKSILTALKDIQQVNEGIQKSITFLSDQNSDFQKKIASLEIQVKKDMEYITLLENKLEESQRTERKNNIEIKNVPLKGAENKQHLIKMIYSILSLFVCANTCQQCKYALSGGTHIAFSHYCNFAMEFMAGSKMNIIFLYTCTFACNP</sequence>
<protein>
    <submittedName>
        <fullName evidence="1">Uncharacterized protein</fullName>
    </submittedName>
</protein>
<reference evidence="1 2" key="1">
    <citation type="submission" date="2017-07" db="EMBL/GenBank/DDBJ databases">
        <authorList>
            <person name="Talla V."/>
            <person name="Backstrom N."/>
        </authorList>
    </citation>
    <scope>NUCLEOTIDE SEQUENCE [LARGE SCALE GENOMIC DNA]</scope>
</reference>
<organism evidence="1 2">
    <name type="scientific">Leptidea sinapis</name>
    <dbReference type="NCBI Taxonomy" id="189913"/>
    <lineage>
        <taxon>Eukaryota</taxon>
        <taxon>Metazoa</taxon>
        <taxon>Ecdysozoa</taxon>
        <taxon>Arthropoda</taxon>
        <taxon>Hexapoda</taxon>
        <taxon>Insecta</taxon>
        <taxon>Pterygota</taxon>
        <taxon>Neoptera</taxon>
        <taxon>Endopterygota</taxon>
        <taxon>Lepidoptera</taxon>
        <taxon>Glossata</taxon>
        <taxon>Ditrysia</taxon>
        <taxon>Papilionoidea</taxon>
        <taxon>Pieridae</taxon>
        <taxon>Dismorphiinae</taxon>
        <taxon>Leptidea</taxon>
    </lineage>
</organism>
<accession>A0A5E4QXN6</accession>
<proteinExistence type="predicted"/>
<evidence type="ECO:0000313" key="1">
    <source>
        <dbReference type="EMBL" id="VVD02774.1"/>
    </source>
</evidence>
<evidence type="ECO:0000313" key="2">
    <source>
        <dbReference type="Proteomes" id="UP000324832"/>
    </source>
</evidence>
<gene>
    <name evidence="1" type="ORF">LSINAPIS_LOCUS12917</name>
</gene>
<dbReference type="AlphaFoldDB" id="A0A5E4QXN6"/>
<dbReference type="EMBL" id="FZQP02006332">
    <property type="protein sequence ID" value="VVD02774.1"/>
    <property type="molecule type" value="Genomic_DNA"/>
</dbReference>
<name>A0A5E4QXN6_9NEOP</name>
<dbReference type="Proteomes" id="UP000324832">
    <property type="component" value="Unassembled WGS sequence"/>
</dbReference>
<keyword evidence="2" id="KW-1185">Reference proteome</keyword>